<evidence type="ECO:0000256" key="1">
    <source>
        <dbReference type="SAM" id="MobiDB-lite"/>
    </source>
</evidence>
<name>A0A098G157_9GAMM</name>
<dbReference type="Proteomes" id="UP000032430">
    <property type="component" value="Chromosome I"/>
</dbReference>
<proteinExistence type="predicted"/>
<dbReference type="HOGENOM" id="CLU_1198560_0_0_6"/>
<feature type="region of interest" description="Disordered" evidence="1">
    <location>
        <begin position="161"/>
        <end position="191"/>
    </location>
</feature>
<dbReference type="EMBL" id="LN614827">
    <property type="protein sequence ID" value="CEG55721.1"/>
    <property type="molecule type" value="Genomic_DNA"/>
</dbReference>
<organism evidence="2 3">
    <name type="scientific">Legionella fallonii LLAP-10</name>
    <dbReference type="NCBI Taxonomy" id="1212491"/>
    <lineage>
        <taxon>Bacteria</taxon>
        <taxon>Pseudomonadati</taxon>
        <taxon>Pseudomonadota</taxon>
        <taxon>Gammaproteobacteria</taxon>
        <taxon>Legionellales</taxon>
        <taxon>Legionellaceae</taxon>
        <taxon>Legionella</taxon>
    </lineage>
</organism>
<reference evidence="3" key="1">
    <citation type="submission" date="2014-09" db="EMBL/GenBank/DDBJ databases">
        <authorList>
            <person name="Gomez-Valero L."/>
        </authorList>
    </citation>
    <scope>NUCLEOTIDE SEQUENCE [LARGE SCALE GENOMIC DNA]</scope>
    <source>
        <strain evidence="3">ATCC700992</strain>
    </source>
</reference>
<accession>A0A098G157</accession>
<dbReference type="OrthoDB" id="9872039at2"/>
<evidence type="ECO:0000313" key="3">
    <source>
        <dbReference type="Proteomes" id="UP000032430"/>
    </source>
</evidence>
<dbReference type="AlphaFoldDB" id="A0A098G157"/>
<sequence>MKTKSEKKVGLFYHATAKANLNSILLKGLRIEQRGKNPYGLDTGVDYAEVYNGSAIIEKPPCIHLTSSYGTAKSYKEMIEDGTKSKAVIIKVRLNLTTHKLIPDPESDENSFYCIKDIPAVWISVKENNILRKRSAPSKNAPSSTAHMLVHLNPLLPPVSSLPELPTLPTRSSSPTGSSSAEPLSESELTSPLDYLSPQDLSFLQDQLSLTDFLSQFEQSPDQERSSTLCL</sequence>
<protein>
    <submittedName>
        <fullName evidence="2">Uncharacterized protein</fullName>
    </submittedName>
</protein>
<dbReference type="RefSeq" id="WP_045094551.1">
    <property type="nucleotide sequence ID" value="NZ_LN614827.1"/>
</dbReference>
<gene>
    <name evidence="2" type="ORF">LFA_0246</name>
</gene>
<evidence type="ECO:0000313" key="2">
    <source>
        <dbReference type="EMBL" id="CEG55721.1"/>
    </source>
</evidence>
<keyword evidence="3" id="KW-1185">Reference proteome</keyword>
<dbReference type="KEGG" id="lfa:LFA_0246"/>